<sequence length="266" mass="29673">MENLNLRAYRQNVTTVSEDVPRHLLTAVHAVTTAVAQARHNRLEAEQSERDVIGLAFLTMRQLGFSDHYIARTLGHPRAELRTYAKAVRQLPSYTQGAATPAARSQPELLWHAACHAASTWIESETITSSRDVIVANNIDDIEYPLPVTTLDTDGAEFVHQRTGEKLIIYSPQRWKGTPTVVDGRPTSWNHQGRYRIEFISAAGERGALAPSLLGLTPEDTHFDTSHPRRRDDHDVTFARIVTALRRAHAILPPYSAAAAEAFTLR</sequence>
<proteinExistence type="predicted"/>
<accession>A0A2A2ZBI6</accession>
<dbReference type="EMBL" id="NSFD01000055">
    <property type="protein sequence ID" value="PBA23836.1"/>
    <property type="molecule type" value="Genomic_DNA"/>
</dbReference>
<dbReference type="AlphaFoldDB" id="A0A2A2ZBI6"/>
<reference evidence="1 2" key="1">
    <citation type="submission" date="2017-08" db="EMBL/GenBank/DDBJ databases">
        <title>Phylogenetic analysis of Mycobacterium avium complex whole genomes.</title>
        <authorList>
            <person name="Caverly L.J."/>
            <person name="Spilker T."/>
            <person name="Lipuma J."/>
        </authorList>
    </citation>
    <scope>NUCLEOTIDE SEQUENCE [LARGE SCALE GENOMIC DNA]</scope>
    <source>
        <strain evidence="1 2">FLAC0165</strain>
    </source>
</reference>
<protein>
    <submittedName>
        <fullName evidence="1">Uncharacterized protein</fullName>
    </submittedName>
</protein>
<gene>
    <name evidence="1" type="ORF">CKJ66_26115</name>
</gene>
<evidence type="ECO:0000313" key="1">
    <source>
        <dbReference type="EMBL" id="PBA23836.1"/>
    </source>
</evidence>
<dbReference type="Proteomes" id="UP000217768">
    <property type="component" value="Unassembled WGS sequence"/>
</dbReference>
<organism evidence="1 2">
    <name type="scientific">Mycobacterium avium</name>
    <dbReference type="NCBI Taxonomy" id="1764"/>
    <lineage>
        <taxon>Bacteria</taxon>
        <taxon>Bacillati</taxon>
        <taxon>Actinomycetota</taxon>
        <taxon>Actinomycetes</taxon>
        <taxon>Mycobacteriales</taxon>
        <taxon>Mycobacteriaceae</taxon>
        <taxon>Mycobacterium</taxon>
        <taxon>Mycobacterium avium complex (MAC)</taxon>
    </lineage>
</organism>
<comment type="caution">
    <text evidence="1">The sequence shown here is derived from an EMBL/GenBank/DDBJ whole genome shotgun (WGS) entry which is preliminary data.</text>
</comment>
<name>A0A2A2ZBI6_MYCAV</name>
<evidence type="ECO:0000313" key="2">
    <source>
        <dbReference type="Proteomes" id="UP000217768"/>
    </source>
</evidence>